<evidence type="ECO:0000313" key="3">
    <source>
        <dbReference type="Proteomes" id="UP000250235"/>
    </source>
</evidence>
<dbReference type="InterPro" id="IPR015661">
    <property type="entry name" value="Bub1/Mad3"/>
</dbReference>
<accession>A0A2Z7BK23</accession>
<keyword evidence="2" id="KW-0808">Transferase</keyword>
<evidence type="ECO:0000259" key="1">
    <source>
        <dbReference type="PROSITE" id="PS51489"/>
    </source>
</evidence>
<sequence>MDFVDDPKGVLRTMEINHIGMKKSLFYLAYALYYEKMKKFDAAEKIYHLGVQNAAEPADELLKSYELFLHRIKRHKDKRIQGRQVNGKSLSSGRVFLTHDRVRPCHENLLKTDAKPGQTWSKEYLPEMQSKIVNIGSKMDQPQISTDEISMKEVRQGRSKKFYSEDTVVGKFVDPAIVGKSNAKNSQHHGLVEPTINTKEAMNEINSMFQKPLEPSISYSRGDRNKSETDNFLNEGFEVFEDEVGPSQQNLSKDSILPRLKRSDANDPLKTFEIYVDSENTLDDQEKIIEKGVCAKKSASVHISSSHANDSSCAYPSDIPPECFKEPSSRRATEDGPREDTVVYRFVGSTISNEPKVENVWHHGLVEPTINLKEAMSDINSMFGKSIEFRRKSRPKKQSKVPEEVQSGQFLILPDDELDNHEAVDNCKLQEPMNQNEVPIHHEQFLVLPDDDLVNMQYNSLPSLSSENISDLFEQTLCTKEAVTEINKLFSMPMDF</sequence>
<name>A0A2Z7BK23_9LAMI</name>
<dbReference type="PANTHER" id="PTHR14030">
    <property type="entry name" value="MITOTIC CHECKPOINT SERINE/THREONINE-PROTEIN KINASE BUB1"/>
    <property type="match status" value="1"/>
</dbReference>
<keyword evidence="3" id="KW-1185">Reference proteome</keyword>
<protein>
    <submittedName>
        <fullName evidence="2">Putative inactive serine/threonine-protein kinase bub1-like</fullName>
    </submittedName>
</protein>
<dbReference type="Pfam" id="PF08311">
    <property type="entry name" value="Mad3_BUB1_I"/>
    <property type="match status" value="1"/>
</dbReference>
<feature type="domain" description="BUB1 N-terminal" evidence="1">
    <location>
        <begin position="1"/>
        <end position="90"/>
    </location>
</feature>
<dbReference type="GO" id="GO:0007094">
    <property type="term" value="P:mitotic spindle assembly checkpoint signaling"/>
    <property type="evidence" value="ECO:0007669"/>
    <property type="project" value="InterPro"/>
</dbReference>
<organism evidence="2 3">
    <name type="scientific">Dorcoceras hygrometricum</name>
    <dbReference type="NCBI Taxonomy" id="472368"/>
    <lineage>
        <taxon>Eukaryota</taxon>
        <taxon>Viridiplantae</taxon>
        <taxon>Streptophyta</taxon>
        <taxon>Embryophyta</taxon>
        <taxon>Tracheophyta</taxon>
        <taxon>Spermatophyta</taxon>
        <taxon>Magnoliopsida</taxon>
        <taxon>eudicotyledons</taxon>
        <taxon>Gunneridae</taxon>
        <taxon>Pentapetalae</taxon>
        <taxon>asterids</taxon>
        <taxon>lamiids</taxon>
        <taxon>Lamiales</taxon>
        <taxon>Gesneriaceae</taxon>
        <taxon>Didymocarpoideae</taxon>
        <taxon>Trichosporeae</taxon>
        <taxon>Loxocarpinae</taxon>
        <taxon>Dorcoceras</taxon>
    </lineage>
</organism>
<dbReference type="OrthoDB" id="248495at2759"/>
<dbReference type="PROSITE" id="PS51489">
    <property type="entry name" value="BUB1_N"/>
    <property type="match status" value="1"/>
</dbReference>
<proteinExistence type="predicted"/>
<dbReference type="InterPro" id="IPR013212">
    <property type="entry name" value="Mad3/Bub1_I"/>
</dbReference>
<keyword evidence="2" id="KW-0418">Kinase</keyword>
<dbReference type="EMBL" id="KV005015">
    <property type="protein sequence ID" value="KZV34941.1"/>
    <property type="molecule type" value="Genomic_DNA"/>
</dbReference>
<reference evidence="2 3" key="1">
    <citation type="journal article" date="2015" name="Proc. Natl. Acad. Sci. U.S.A.">
        <title>The resurrection genome of Boea hygrometrica: A blueprint for survival of dehydration.</title>
        <authorList>
            <person name="Xiao L."/>
            <person name="Yang G."/>
            <person name="Zhang L."/>
            <person name="Yang X."/>
            <person name="Zhao S."/>
            <person name="Ji Z."/>
            <person name="Zhou Q."/>
            <person name="Hu M."/>
            <person name="Wang Y."/>
            <person name="Chen M."/>
            <person name="Xu Y."/>
            <person name="Jin H."/>
            <person name="Xiao X."/>
            <person name="Hu G."/>
            <person name="Bao F."/>
            <person name="Hu Y."/>
            <person name="Wan P."/>
            <person name="Li L."/>
            <person name="Deng X."/>
            <person name="Kuang T."/>
            <person name="Xiang C."/>
            <person name="Zhu J.K."/>
            <person name="Oliver M.J."/>
            <person name="He Y."/>
        </authorList>
    </citation>
    <scope>NUCLEOTIDE SEQUENCE [LARGE SCALE GENOMIC DNA]</scope>
    <source>
        <strain evidence="3">cv. XS01</strain>
    </source>
</reference>
<dbReference type="GO" id="GO:0051754">
    <property type="term" value="P:meiotic sister chromatid cohesion, centromeric"/>
    <property type="evidence" value="ECO:0007669"/>
    <property type="project" value="TreeGrafter"/>
</dbReference>
<dbReference type="PANTHER" id="PTHR14030:SF2">
    <property type="entry name" value="OS11G0128700 PROTEIN"/>
    <property type="match status" value="1"/>
</dbReference>
<dbReference type="GO" id="GO:0004672">
    <property type="term" value="F:protein kinase activity"/>
    <property type="evidence" value="ECO:0007669"/>
    <property type="project" value="TreeGrafter"/>
</dbReference>
<evidence type="ECO:0000313" key="2">
    <source>
        <dbReference type="EMBL" id="KZV34941.1"/>
    </source>
</evidence>
<dbReference type="Gene3D" id="1.25.40.430">
    <property type="match status" value="1"/>
</dbReference>
<gene>
    <name evidence="2" type="ORF">F511_04915</name>
</gene>
<dbReference type="Proteomes" id="UP000250235">
    <property type="component" value="Unassembled WGS sequence"/>
</dbReference>
<dbReference type="AlphaFoldDB" id="A0A2Z7BK23"/>